<reference evidence="1 2" key="1">
    <citation type="submission" date="2014-08" db="EMBL/GenBank/DDBJ databases">
        <authorList>
            <person name="Moulin Lionel"/>
        </authorList>
    </citation>
    <scope>NUCLEOTIDE SEQUENCE [LARGE SCALE GENOMIC DNA]</scope>
</reference>
<sequence>MPNVPSSMICGCNEIANLLEAFVAIASDMDADSDDLPDGIPIKSRTVLKCLWSATWACTPRR</sequence>
<organism evidence="1 2">
    <name type="scientific">Mesorhizobium plurifarium</name>
    <dbReference type="NCBI Taxonomy" id="69974"/>
    <lineage>
        <taxon>Bacteria</taxon>
        <taxon>Pseudomonadati</taxon>
        <taxon>Pseudomonadota</taxon>
        <taxon>Alphaproteobacteria</taxon>
        <taxon>Hyphomicrobiales</taxon>
        <taxon>Phyllobacteriaceae</taxon>
        <taxon>Mesorhizobium</taxon>
    </lineage>
</organism>
<protein>
    <submittedName>
        <fullName evidence="1">Uncharacterized protein</fullName>
    </submittedName>
</protein>
<dbReference type="AlphaFoldDB" id="A0A090F928"/>
<gene>
    <name evidence="1" type="ORF">MPLDJ20_220024</name>
</gene>
<dbReference type="Proteomes" id="UP000046373">
    <property type="component" value="Unassembled WGS sequence"/>
</dbReference>
<evidence type="ECO:0000313" key="2">
    <source>
        <dbReference type="Proteomes" id="UP000046373"/>
    </source>
</evidence>
<name>A0A090F928_MESPL</name>
<proteinExistence type="predicted"/>
<dbReference type="EMBL" id="CCNB01000015">
    <property type="protein sequence ID" value="CDX38044.1"/>
    <property type="molecule type" value="Genomic_DNA"/>
</dbReference>
<evidence type="ECO:0000313" key="1">
    <source>
        <dbReference type="EMBL" id="CDX38044.1"/>
    </source>
</evidence>
<accession>A0A090F928</accession>